<accession>A0ABY4M1M1</accession>
<dbReference type="Proteomes" id="UP000830115">
    <property type="component" value="Chromosome"/>
</dbReference>
<sequence length="94" mass="9967">MADFLFTTPAVAEGPASWGDPLFVRVTLDRGITILNNGGVYTAVRFPTQGVGGEIDTADVVYMGGHEYVVSQATKDALVEADIGVTEANFEEIT</sequence>
<gene>
    <name evidence="1" type="ORF">K9S39_06955</name>
</gene>
<evidence type="ECO:0000313" key="1">
    <source>
        <dbReference type="EMBL" id="UQA91632.1"/>
    </source>
</evidence>
<dbReference type="RefSeq" id="WP_248862440.1">
    <property type="nucleotide sequence ID" value="NZ_CP086322.1"/>
</dbReference>
<organism evidence="1 2">
    <name type="scientific">Streptomyces halobius</name>
    <dbReference type="NCBI Taxonomy" id="2879846"/>
    <lineage>
        <taxon>Bacteria</taxon>
        <taxon>Bacillati</taxon>
        <taxon>Actinomycetota</taxon>
        <taxon>Actinomycetes</taxon>
        <taxon>Kitasatosporales</taxon>
        <taxon>Streptomycetaceae</taxon>
        <taxon>Streptomyces</taxon>
    </lineage>
</organism>
<keyword evidence="2" id="KW-1185">Reference proteome</keyword>
<reference evidence="1" key="1">
    <citation type="submission" date="2021-10" db="EMBL/GenBank/DDBJ databases">
        <title>Streptomyces nigrumlapis sp.nov.,an antimicrobial producing actinobacterium isolated from Black Gobi rocks.</title>
        <authorList>
            <person name="Wen Y."/>
            <person name="Zhang W."/>
            <person name="Liu X.G."/>
        </authorList>
    </citation>
    <scope>NUCLEOTIDE SEQUENCE</scope>
    <source>
        <strain evidence="1">ST13-2-2</strain>
    </source>
</reference>
<proteinExistence type="predicted"/>
<protein>
    <submittedName>
        <fullName evidence="1">Uncharacterized protein</fullName>
    </submittedName>
</protein>
<evidence type="ECO:0000313" key="2">
    <source>
        <dbReference type="Proteomes" id="UP000830115"/>
    </source>
</evidence>
<dbReference type="EMBL" id="CP086322">
    <property type="protein sequence ID" value="UQA91632.1"/>
    <property type="molecule type" value="Genomic_DNA"/>
</dbReference>
<name>A0ABY4M1M1_9ACTN</name>